<protein>
    <submittedName>
        <fullName evidence="2">Uncharacterized protein</fullName>
    </submittedName>
</protein>
<name>A0A2P2NJG5_RHIMU</name>
<feature type="transmembrane region" description="Helical" evidence="1">
    <location>
        <begin position="14"/>
        <end position="36"/>
    </location>
</feature>
<sequence>MSIITQGNGNLVQLIWLVLHYFMLYLLFRLGLCFLISH</sequence>
<organism evidence="2">
    <name type="scientific">Rhizophora mucronata</name>
    <name type="common">Asiatic mangrove</name>
    <dbReference type="NCBI Taxonomy" id="61149"/>
    <lineage>
        <taxon>Eukaryota</taxon>
        <taxon>Viridiplantae</taxon>
        <taxon>Streptophyta</taxon>
        <taxon>Embryophyta</taxon>
        <taxon>Tracheophyta</taxon>
        <taxon>Spermatophyta</taxon>
        <taxon>Magnoliopsida</taxon>
        <taxon>eudicotyledons</taxon>
        <taxon>Gunneridae</taxon>
        <taxon>Pentapetalae</taxon>
        <taxon>rosids</taxon>
        <taxon>fabids</taxon>
        <taxon>Malpighiales</taxon>
        <taxon>Rhizophoraceae</taxon>
        <taxon>Rhizophora</taxon>
    </lineage>
</organism>
<reference evidence="2" key="1">
    <citation type="submission" date="2018-02" db="EMBL/GenBank/DDBJ databases">
        <title>Rhizophora mucronata_Transcriptome.</title>
        <authorList>
            <person name="Meera S.P."/>
            <person name="Sreeshan A."/>
            <person name="Augustine A."/>
        </authorList>
    </citation>
    <scope>NUCLEOTIDE SEQUENCE</scope>
    <source>
        <tissue evidence="2">Leaf</tissue>
    </source>
</reference>
<dbReference type="EMBL" id="GGEC01062123">
    <property type="protein sequence ID" value="MBX42607.1"/>
    <property type="molecule type" value="Transcribed_RNA"/>
</dbReference>
<dbReference type="AlphaFoldDB" id="A0A2P2NJG5"/>
<evidence type="ECO:0000313" key="2">
    <source>
        <dbReference type="EMBL" id="MBX42607.1"/>
    </source>
</evidence>
<keyword evidence="1" id="KW-0812">Transmembrane</keyword>
<accession>A0A2P2NJG5</accession>
<proteinExistence type="predicted"/>
<evidence type="ECO:0000256" key="1">
    <source>
        <dbReference type="SAM" id="Phobius"/>
    </source>
</evidence>
<keyword evidence="1" id="KW-1133">Transmembrane helix</keyword>
<keyword evidence="1" id="KW-0472">Membrane</keyword>